<feature type="domain" description="Helix-turn-helix" evidence="1">
    <location>
        <begin position="56"/>
        <end position="100"/>
    </location>
</feature>
<gene>
    <name evidence="2" type="ORF">PCLFYP37_03130</name>
</gene>
<name>A0A6N3FCL5_9BACT</name>
<protein>
    <submittedName>
        <fullName evidence="2">Helix-turn-helix domain protein</fullName>
    </submittedName>
</protein>
<dbReference type="InterPro" id="IPR009061">
    <property type="entry name" value="DNA-bd_dom_put_sf"/>
</dbReference>
<reference evidence="2" key="1">
    <citation type="submission" date="2019-11" db="EMBL/GenBank/DDBJ databases">
        <authorList>
            <person name="Feng L."/>
        </authorList>
    </citation>
    <scope>NUCLEOTIDE SEQUENCE</scope>
    <source>
        <strain evidence="2">PclaraLFYP37</strain>
    </source>
</reference>
<dbReference type="EMBL" id="CACRUT010000018">
    <property type="protein sequence ID" value="VYU49831.1"/>
    <property type="molecule type" value="Genomic_DNA"/>
</dbReference>
<dbReference type="AlphaFoldDB" id="A0A6N3FCL5"/>
<dbReference type="SUPFAM" id="SSF46955">
    <property type="entry name" value="Putative DNA-binding domain"/>
    <property type="match status" value="1"/>
</dbReference>
<dbReference type="InterPro" id="IPR041657">
    <property type="entry name" value="HTH_17"/>
</dbReference>
<evidence type="ECO:0000313" key="2">
    <source>
        <dbReference type="EMBL" id="VYU49831.1"/>
    </source>
</evidence>
<dbReference type="Pfam" id="PF12728">
    <property type="entry name" value="HTH_17"/>
    <property type="match status" value="1"/>
</dbReference>
<organism evidence="2">
    <name type="scientific">Paraprevotella clara</name>
    <dbReference type="NCBI Taxonomy" id="454154"/>
    <lineage>
        <taxon>Bacteria</taxon>
        <taxon>Pseudomonadati</taxon>
        <taxon>Bacteroidota</taxon>
        <taxon>Bacteroidia</taxon>
        <taxon>Bacteroidales</taxon>
        <taxon>Prevotellaceae</taxon>
        <taxon>Paraprevotella</taxon>
    </lineage>
</organism>
<dbReference type="Gene3D" id="1.10.1660.10">
    <property type="match status" value="1"/>
</dbReference>
<sequence>MDANFLSPNSMLIQGATMSDLESMMSRLLDKKLANILESTPKVEESPKKGGLNKRKEAAEKLRISLVTLDAWTKAGIITAHRIGGRVYYTDKDINDALKEVSK</sequence>
<accession>A0A6N3FCL5</accession>
<dbReference type="RefSeq" id="WP_287546563.1">
    <property type="nucleotide sequence ID" value="NZ_CACRUT010000018.1"/>
</dbReference>
<evidence type="ECO:0000259" key="1">
    <source>
        <dbReference type="Pfam" id="PF12728"/>
    </source>
</evidence>
<proteinExistence type="predicted"/>